<dbReference type="PANTHER" id="PTHR28106:SF1">
    <property type="entry name" value="MITOCHONDRIAL ATPASE COMPLEX SUBUNIT ATP10"/>
    <property type="match status" value="1"/>
</dbReference>
<feature type="compositionally biased region" description="Basic and acidic residues" evidence="1">
    <location>
        <begin position="55"/>
        <end position="64"/>
    </location>
</feature>
<dbReference type="Pfam" id="PF05176">
    <property type="entry name" value="ATP-synt_10"/>
    <property type="match status" value="1"/>
</dbReference>
<dbReference type="Proteomes" id="UP000310689">
    <property type="component" value="Unassembled WGS sequence"/>
</dbReference>
<organism evidence="4 5">
    <name type="scientific">Wallemia ichthyophaga</name>
    <dbReference type="NCBI Taxonomy" id="245174"/>
    <lineage>
        <taxon>Eukaryota</taxon>
        <taxon>Fungi</taxon>
        <taxon>Dikarya</taxon>
        <taxon>Basidiomycota</taxon>
        <taxon>Wallemiomycotina</taxon>
        <taxon>Wallemiomycetes</taxon>
        <taxon>Wallemiales</taxon>
        <taxon>Wallemiaceae</taxon>
        <taxon>Wallemia</taxon>
    </lineage>
</organism>
<dbReference type="SMART" id="SM00353">
    <property type="entry name" value="HLH"/>
    <property type="match status" value="1"/>
</dbReference>
<feature type="transmembrane region" description="Helical" evidence="2">
    <location>
        <begin position="351"/>
        <end position="368"/>
    </location>
</feature>
<feature type="transmembrane region" description="Helical" evidence="2">
    <location>
        <begin position="297"/>
        <end position="318"/>
    </location>
</feature>
<evidence type="ECO:0000256" key="1">
    <source>
        <dbReference type="SAM" id="MobiDB-lite"/>
    </source>
</evidence>
<dbReference type="EMBL" id="SPOI01000021">
    <property type="protein sequence ID" value="TIB40090.1"/>
    <property type="molecule type" value="Genomic_DNA"/>
</dbReference>
<dbReference type="GO" id="GO:0046983">
    <property type="term" value="F:protein dimerization activity"/>
    <property type="evidence" value="ECO:0007669"/>
    <property type="project" value="InterPro"/>
</dbReference>
<feature type="domain" description="BHLH" evidence="3">
    <location>
        <begin position="898"/>
        <end position="978"/>
    </location>
</feature>
<feature type="region of interest" description="Disordered" evidence="1">
    <location>
        <begin position="733"/>
        <end position="851"/>
    </location>
</feature>
<feature type="region of interest" description="Disordered" evidence="1">
    <location>
        <begin position="27"/>
        <end position="46"/>
    </location>
</feature>
<dbReference type="SUPFAM" id="SSF47459">
    <property type="entry name" value="HLH, helix-loop-helix DNA-binding domain"/>
    <property type="match status" value="1"/>
</dbReference>
<name>A0A4T0JAV9_WALIC</name>
<comment type="caution">
    <text evidence="4">The sequence shown here is derived from an EMBL/GenBank/DDBJ whole genome shotgun (WGS) entry which is preliminary data.</text>
</comment>
<reference evidence="4 5" key="1">
    <citation type="submission" date="2019-03" db="EMBL/GenBank/DDBJ databases">
        <title>Sequencing 23 genomes of Wallemia ichthyophaga.</title>
        <authorList>
            <person name="Gostincar C."/>
        </authorList>
    </citation>
    <scope>NUCLEOTIDE SEQUENCE [LARGE SCALE GENOMIC DNA]</scope>
    <source>
        <strain evidence="4 5">EXF-6200</strain>
    </source>
</reference>
<evidence type="ECO:0000259" key="3">
    <source>
        <dbReference type="PROSITE" id="PS50888"/>
    </source>
</evidence>
<gene>
    <name evidence="4" type="ORF">E3P86_00831</name>
</gene>
<feature type="compositionally biased region" description="Low complexity" evidence="1">
    <location>
        <begin position="1091"/>
        <end position="1105"/>
    </location>
</feature>
<evidence type="ECO:0000256" key="2">
    <source>
        <dbReference type="SAM" id="Phobius"/>
    </source>
</evidence>
<feature type="region of interest" description="Disordered" evidence="1">
    <location>
        <begin position="55"/>
        <end position="77"/>
    </location>
</feature>
<dbReference type="GO" id="GO:0033615">
    <property type="term" value="P:mitochondrial proton-transporting ATP synthase complex assembly"/>
    <property type="evidence" value="ECO:0007669"/>
    <property type="project" value="TreeGrafter"/>
</dbReference>
<sequence length="1105" mass="122569">MIRGVKIRWSGPSKLSTLSTFRTLSTSTTHLQSQLPNPNAEKEAKKEAYRHDLDEQVRRQEEAASKAQDNQPTLPYLPRALGVVDKPLSSASATEQSWTQRSRSYFSETKLEERRRLLLKESRNAYYTDLKLIQQHGGKTWMAPPSLIQQQRALFFPDIKGTLLRDGKSTRHTSDLLPGKISLVAIMSTRIAQEHAKSWSEPFLKAFGNTPAFQYLQINSQSNPLKSWLVTLSLNNLRRMVPTQLQDTYLVSSQSLETEREYLAFDNQYAAYVYLVDQQGKIRWAGAAFAQQREIDAGIKCAIVTVVTAVIFTLTVLLTPTATLFFTFLTLFLAPALFNPILVVGVRLEQIILLIILLSGLLIFTLFVCHDMLLLCDNLLAASATLVSLQQTFCFRTHIETGEEESSSEGLNAIKSPRLTVIDRISSDEIREEAFMRALYPAPRNLVESSPRALHDSGSTSGNDIFVCGADGEGTFGSGACKKTLLAGTATWIAVVEIPHRYRYTETGNETITLLFPPALYTHRCIIYRRIRPLTQLEYFVVVALVVGFGHSVEMVVVGVQGSFREMNGNKERLAEIVASIFYGFYPLHRPSISTMASNDFYKFMGNGENKEKIENELEYKQQQQQYQQQPHEYQQQPHNHQQHYLSQVSPLDNYYNPEYTQDDIDLLLTPFLSPTLTPALTPSLTPALTPHSVFSQPPLNTDDHISIAHTQNDIHSDLFSPLTSPALLPTPNSPKTFTTQNTHQRTGSHSARRGASTEARANKIRPSPVMKPVSSRLRKFDLDSSNLDKSPINLDLDAASMPPPPITNQTNQSNLAPVTPASIMNMSSNSNSQSSHTSSSSSGTATPTTQSTLTDMANLSLHTDSNYANVLTGRSINPKMADLLESQAHVAGHDNAAKRASHKVAEQRRRDSLKHSFDDLRALLPPVVDDNDHDSAGVSEGRLDLRLEMKDMDSAQINKGVSKVVLLKLANDYITILNHRLGRRDNIIASLRDEVAELRGGSRCGGDGDGGQDGEAGHASQTNSVDNNTFLHNIDAVEHHIQQAALLAMDGNVHQKRESISEPPAAHKGASSRGKGRIRGASKAAKQYLQQATQDKTQTQTQQK</sequence>
<dbReference type="Gene3D" id="4.10.280.10">
    <property type="entry name" value="Helix-loop-helix DNA-binding domain"/>
    <property type="match status" value="1"/>
</dbReference>
<dbReference type="InterPro" id="IPR007849">
    <property type="entry name" value="ATP10"/>
</dbReference>
<feature type="compositionally biased region" description="Gly residues" evidence="1">
    <location>
        <begin position="1003"/>
        <end position="1015"/>
    </location>
</feature>
<dbReference type="InterPro" id="IPR011598">
    <property type="entry name" value="bHLH_dom"/>
</dbReference>
<keyword evidence="2" id="KW-0812">Transmembrane</keyword>
<feature type="compositionally biased region" description="Low complexity" evidence="1">
    <location>
        <begin position="828"/>
        <end position="851"/>
    </location>
</feature>
<feature type="transmembrane region" description="Helical" evidence="2">
    <location>
        <begin position="324"/>
        <end position="344"/>
    </location>
</feature>
<feature type="compositionally biased region" description="Polar residues" evidence="1">
    <location>
        <begin position="808"/>
        <end position="827"/>
    </location>
</feature>
<dbReference type="AlphaFoldDB" id="A0A4T0JAV9"/>
<proteinExistence type="predicted"/>
<dbReference type="GO" id="GO:0005743">
    <property type="term" value="C:mitochondrial inner membrane"/>
    <property type="evidence" value="ECO:0007669"/>
    <property type="project" value="TreeGrafter"/>
</dbReference>
<accession>A0A4T0JAV9</accession>
<evidence type="ECO:0000313" key="5">
    <source>
        <dbReference type="Proteomes" id="UP000310689"/>
    </source>
</evidence>
<feature type="region of interest" description="Disordered" evidence="1">
    <location>
        <begin position="1002"/>
        <end position="1027"/>
    </location>
</feature>
<protein>
    <recommendedName>
        <fullName evidence="3">BHLH domain-containing protein</fullName>
    </recommendedName>
</protein>
<feature type="region of interest" description="Disordered" evidence="1">
    <location>
        <begin position="1053"/>
        <end position="1105"/>
    </location>
</feature>
<dbReference type="InterPro" id="IPR036638">
    <property type="entry name" value="HLH_DNA-bd_sf"/>
</dbReference>
<dbReference type="PANTHER" id="PTHR28106">
    <property type="entry name" value="MITOCHONDRIAL ATPASE COMPLEX SUBUNIT ATP10"/>
    <property type="match status" value="1"/>
</dbReference>
<dbReference type="Pfam" id="PF00010">
    <property type="entry name" value="HLH"/>
    <property type="match status" value="1"/>
</dbReference>
<dbReference type="PROSITE" id="PS50888">
    <property type="entry name" value="BHLH"/>
    <property type="match status" value="1"/>
</dbReference>
<keyword evidence="2" id="KW-1133">Transmembrane helix</keyword>
<evidence type="ECO:0000313" key="4">
    <source>
        <dbReference type="EMBL" id="TIB40090.1"/>
    </source>
</evidence>
<keyword evidence="2" id="KW-0472">Membrane</keyword>
<feature type="compositionally biased region" description="Polar residues" evidence="1">
    <location>
        <begin position="736"/>
        <end position="750"/>
    </location>
</feature>